<gene>
    <name evidence="3" type="ORF">RB653_006364</name>
</gene>
<keyword evidence="2" id="KW-0378">Hydrolase</keyword>
<dbReference type="InterPro" id="IPR016191">
    <property type="entry name" value="Ribonuclease/ribotoxin"/>
</dbReference>
<evidence type="ECO:0000256" key="2">
    <source>
        <dbReference type="ARBA" id="ARBA00022801"/>
    </source>
</evidence>
<proteinExistence type="predicted"/>
<protein>
    <submittedName>
        <fullName evidence="3">Uncharacterized protein</fullName>
    </submittedName>
</protein>
<evidence type="ECO:0000313" key="4">
    <source>
        <dbReference type="Proteomes" id="UP001344447"/>
    </source>
</evidence>
<evidence type="ECO:0000256" key="1">
    <source>
        <dbReference type="ARBA" id="ARBA00022722"/>
    </source>
</evidence>
<reference evidence="3 4" key="1">
    <citation type="submission" date="2023-11" db="EMBL/GenBank/DDBJ databases">
        <title>Dfirmibasis_genome.</title>
        <authorList>
            <person name="Edelbroek B."/>
            <person name="Kjellin J."/>
            <person name="Jerlstrom-Hultqvist J."/>
            <person name="Soderbom F."/>
        </authorList>
    </citation>
    <scope>NUCLEOTIDE SEQUENCE [LARGE SCALE GENOMIC DNA]</scope>
    <source>
        <strain evidence="3 4">TNS-C-14</strain>
    </source>
</reference>
<dbReference type="GO" id="GO:0003723">
    <property type="term" value="F:RNA binding"/>
    <property type="evidence" value="ECO:0007669"/>
    <property type="project" value="InterPro"/>
</dbReference>
<keyword evidence="1" id="KW-0540">Nuclease</keyword>
<evidence type="ECO:0000313" key="3">
    <source>
        <dbReference type="EMBL" id="KAK5584747.1"/>
    </source>
</evidence>
<dbReference type="GO" id="GO:0016787">
    <property type="term" value="F:hydrolase activity"/>
    <property type="evidence" value="ECO:0007669"/>
    <property type="project" value="UniProtKB-KW"/>
</dbReference>
<keyword evidence="4" id="KW-1185">Reference proteome</keyword>
<accession>A0AAN7U9K7</accession>
<comment type="caution">
    <text evidence="3">The sequence shown here is derived from an EMBL/GenBank/DDBJ whole genome shotgun (WGS) entry which is preliminary data.</text>
</comment>
<name>A0AAN7U9K7_9MYCE</name>
<dbReference type="AlphaFoldDB" id="A0AAN7U9K7"/>
<dbReference type="Proteomes" id="UP001344447">
    <property type="component" value="Unassembled WGS sequence"/>
</dbReference>
<dbReference type="GO" id="GO:0004540">
    <property type="term" value="F:RNA nuclease activity"/>
    <property type="evidence" value="ECO:0007669"/>
    <property type="project" value="InterPro"/>
</dbReference>
<sequence>MLLITFNENDIKNIGSNSTTSNNSNGNGYPNDFNNLNKIKYNNNDIDQNLYCLTSKIQNFKL</sequence>
<dbReference type="EMBL" id="JAVFKY010000001">
    <property type="protein sequence ID" value="KAK5584747.1"/>
    <property type="molecule type" value="Genomic_DNA"/>
</dbReference>
<organism evidence="3 4">
    <name type="scientific">Dictyostelium firmibasis</name>
    <dbReference type="NCBI Taxonomy" id="79012"/>
    <lineage>
        <taxon>Eukaryota</taxon>
        <taxon>Amoebozoa</taxon>
        <taxon>Evosea</taxon>
        <taxon>Eumycetozoa</taxon>
        <taxon>Dictyostelia</taxon>
        <taxon>Dictyosteliales</taxon>
        <taxon>Dictyosteliaceae</taxon>
        <taxon>Dictyostelium</taxon>
    </lineage>
</organism>
<dbReference type="SUPFAM" id="SSF53933">
    <property type="entry name" value="Microbial ribonucleases"/>
    <property type="match status" value="1"/>
</dbReference>